<organism evidence="1 2">
    <name type="scientific">Pirellulimonas nuda</name>
    <dbReference type="NCBI Taxonomy" id="2528009"/>
    <lineage>
        <taxon>Bacteria</taxon>
        <taxon>Pseudomonadati</taxon>
        <taxon>Planctomycetota</taxon>
        <taxon>Planctomycetia</taxon>
        <taxon>Pirellulales</taxon>
        <taxon>Lacipirellulaceae</taxon>
        <taxon>Pirellulimonas</taxon>
    </lineage>
</organism>
<name>A0A518D8N3_9BACT</name>
<dbReference type="Proteomes" id="UP000317429">
    <property type="component" value="Chromosome"/>
</dbReference>
<sequence>MILVTVVLVSVLLFSPGVAVFDGHFALTVSVVQHEQFAEDDLSYEYCWTEDEASLVTPQYADSAESNFRPLEIDGAGIATLELPASGRLGYWGSVDIYNHPKFLVIRHQRKKADAALKVFAVPDGRGPRSMVIDLP</sequence>
<dbReference type="EMBL" id="CP036291">
    <property type="protein sequence ID" value="QDU87800.1"/>
    <property type="molecule type" value="Genomic_DNA"/>
</dbReference>
<accession>A0A518D8N3</accession>
<reference evidence="1 2" key="1">
    <citation type="submission" date="2019-02" db="EMBL/GenBank/DDBJ databases">
        <title>Deep-cultivation of Planctomycetes and their phenomic and genomic characterization uncovers novel biology.</title>
        <authorList>
            <person name="Wiegand S."/>
            <person name="Jogler M."/>
            <person name="Boedeker C."/>
            <person name="Pinto D."/>
            <person name="Vollmers J."/>
            <person name="Rivas-Marin E."/>
            <person name="Kohn T."/>
            <person name="Peeters S.H."/>
            <person name="Heuer A."/>
            <person name="Rast P."/>
            <person name="Oberbeckmann S."/>
            <person name="Bunk B."/>
            <person name="Jeske O."/>
            <person name="Meyerdierks A."/>
            <person name="Storesund J.E."/>
            <person name="Kallscheuer N."/>
            <person name="Luecker S."/>
            <person name="Lage O.M."/>
            <person name="Pohl T."/>
            <person name="Merkel B.J."/>
            <person name="Hornburger P."/>
            <person name="Mueller R.-W."/>
            <person name="Bruemmer F."/>
            <person name="Labrenz M."/>
            <person name="Spormann A.M."/>
            <person name="Op den Camp H."/>
            <person name="Overmann J."/>
            <person name="Amann R."/>
            <person name="Jetten M.S.M."/>
            <person name="Mascher T."/>
            <person name="Medema M.H."/>
            <person name="Devos D.P."/>
            <person name="Kaster A.-K."/>
            <person name="Ovreas L."/>
            <person name="Rohde M."/>
            <person name="Galperin M.Y."/>
            <person name="Jogler C."/>
        </authorList>
    </citation>
    <scope>NUCLEOTIDE SEQUENCE [LARGE SCALE GENOMIC DNA]</scope>
    <source>
        <strain evidence="1 2">Pla175</strain>
    </source>
</reference>
<evidence type="ECO:0000313" key="2">
    <source>
        <dbReference type="Proteomes" id="UP000317429"/>
    </source>
</evidence>
<protein>
    <submittedName>
        <fullName evidence="1">Uncharacterized protein</fullName>
    </submittedName>
</protein>
<proteinExistence type="predicted"/>
<keyword evidence="2" id="KW-1185">Reference proteome</keyword>
<evidence type="ECO:0000313" key="1">
    <source>
        <dbReference type="EMBL" id="QDU87800.1"/>
    </source>
</evidence>
<gene>
    <name evidence="1" type="ORF">Pla175_11670</name>
</gene>
<dbReference type="KEGG" id="pnd:Pla175_11670"/>
<dbReference type="AlphaFoldDB" id="A0A518D8N3"/>